<organism evidence="2 3">
    <name type="scientific">Carya illinoinensis</name>
    <name type="common">Pecan</name>
    <dbReference type="NCBI Taxonomy" id="32201"/>
    <lineage>
        <taxon>Eukaryota</taxon>
        <taxon>Viridiplantae</taxon>
        <taxon>Streptophyta</taxon>
        <taxon>Embryophyta</taxon>
        <taxon>Tracheophyta</taxon>
        <taxon>Spermatophyta</taxon>
        <taxon>Magnoliopsida</taxon>
        <taxon>eudicotyledons</taxon>
        <taxon>Gunneridae</taxon>
        <taxon>Pentapetalae</taxon>
        <taxon>rosids</taxon>
        <taxon>fabids</taxon>
        <taxon>Fagales</taxon>
        <taxon>Juglandaceae</taxon>
        <taxon>Carya</taxon>
    </lineage>
</organism>
<accession>A0A922D0M5</accession>
<dbReference type="AlphaFoldDB" id="A0A922D0M5"/>
<comment type="caution">
    <text evidence="2">The sequence shown here is derived from an EMBL/GenBank/DDBJ whole genome shotgun (WGS) entry which is preliminary data.</text>
</comment>
<reference evidence="2" key="1">
    <citation type="submission" date="2021-01" db="EMBL/GenBank/DDBJ databases">
        <authorList>
            <person name="Lovell J.T."/>
            <person name="Bentley N."/>
            <person name="Bhattarai G."/>
            <person name="Jenkins J.W."/>
            <person name="Sreedasyam A."/>
            <person name="Alarcon Y."/>
            <person name="Bock C."/>
            <person name="Boston L."/>
            <person name="Carlson J."/>
            <person name="Cervantes K."/>
            <person name="Clermont K."/>
            <person name="Krom N."/>
            <person name="Kubenka K."/>
            <person name="Mamidi S."/>
            <person name="Mattison C."/>
            <person name="Monteros M."/>
            <person name="Pisani C."/>
            <person name="Plott C."/>
            <person name="Rajasekar S."/>
            <person name="Rhein H.S."/>
            <person name="Rohla C."/>
            <person name="Song M."/>
            <person name="Hilaire R.S."/>
            <person name="Shu S."/>
            <person name="Wells L."/>
            <person name="Wang X."/>
            <person name="Webber J."/>
            <person name="Heerema R.J."/>
            <person name="Klein P."/>
            <person name="Conner P."/>
            <person name="Grauke L."/>
            <person name="Grimwood J."/>
            <person name="Schmutz J."/>
            <person name="Randall J.J."/>
        </authorList>
    </citation>
    <scope>NUCLEOTIDE SEQUENCE</scope>
    <source>
        <tissue evidence="2">Leaf</tissue>
    </source>
</reference>
<evidence type="ECO:0000256" key="1">
    <source>
        <dbReference type="SAM" id="MobiDB-lite"/>
    </source>
</evidence>
<evidence type="ECO:0000313" key="3">
    <source>
        <dbReference type="Proteomes" id="UP000811246"/>
    </source>
</evidence>
<dbReference type="Proteomes" id="UP000811246">
    <property type="component" value="Unassembled WGS sequence"/>
</dbReference>
<feature type="region of interest" description="Disordered" evidence="1">
    <location>
        <begin position="1"/>
        <end position="21"/>
    </location>
</feature>
<name>A0A922D0M5_CARIL</name>
<sequence>MALRLSPENGKNCVERGEGQRKERAALRRGIHTLIREQLREHCEKGKGRLSVHFPEMTEIYSSSAKAIMSYDLEISAETDTETLRRWVENSWGDPNLLKPLIREYRPN</sequence>
<gene>
    <name evidence="2" type="ORF">I3842_Q012400</name>
</gene>
<evidence type="ECO:0000313" key="2">
    <source>
        <dbReference type="EMBL" id="KAG6621707.1"/>
    </source>
</evidence>
<dbReference type="EMBL" id="MU228851">
    <property type="protein sequence ID" value="KAG6621707.1"/>
    <property type="molecule type" value="Genomic_DNA"/>
</dbReference>
<protein>
    <submittedName>
        <fullName evidence="2">Uncharacterized protein</fullName>
    </submittedName>
</protein>
<proteinExistence type="predicted"/>